<dbReference type="CDD" id="cd00773">
    <property type="entry name" value="HisRS-like_core"/>
    <property type="match status" value="1"/>
</dbReference>
<sequence>MAPKKPSRVKARQPRGFVDRTSADLLAQERMLGTIRGVYERYGFEPVETPFFEYTDALGKFLPDSDRPNEGVFSLQDDDEEWLSLRYDLTAPLARHVAENFEDLPKPYRSYRAGYVFRNEKPGPGRFRQFMQFDADIVGAPNVSADAEMAMMMADTMEALGIARGQYVIRVNNRKVLDGVLEAIGLGGEENAGRRLTVLRAIDKLDKFGEPGVHLLLTSGRKDESGDFTPGAGLDEDAARQVLGYALVSFDDEDGTSEDDFADWMRIVGDSKSGADGVAELQQIAASVRAAGYGPDRILIDPSVVRGLEYYTGPVFEAELLFDVVNEKGQKVQFGSVGGGGRYDGLVSRFMSTPVPATGFSIGVSRLQTALKNLGRLDAAPRSGPVVVTVMDRDRMADYQRMASVLRDGLNPKGADGAYLGPALPVEVFQGNPKQFGKQLQYADRRNAPVVVIQGGDEKVAGKVQVKDLVEGKRIAAGIEDNAEWREARAGQELVDEAELVTAVRAILDRHAADAESAGR</sequence>
<dbReference type="InterPro" id="IPR041715">
    <property type="entry name" value="HisRS-like_core"/>
</dbReference>
<evidence type="ECO:0000256" key="11">
    <source>
        <dbReference type="PIRSR" id="PIRSR001549-1"/>
    </source>
</evidence>
<dbReference type="PROSITE" id="PS50862">
    <property type="entry name" value="AA_TRNA_LIGASE_II"/>
    <property type="match status" value="1"/>
</dbReference>
<feature type="binding site" evidence="11">
    <location>
        <begin position="310"/>
        <end position="311"/>
    </location>
    <ligand>
        <name>L-histidine</name>
        <dbReference type="ChEBI" id="CHEBI:57595"/>
    </ligand>
</feature>
<dbReference type="Gene3D" id="3.40.50.800">
    <property type="entry name" value="Anticodon-binding domain"/>
    <property type="match status" value="1"/>
</dbReference>
<evidence type="ECO:0000313" key="13">
    <source>
        <dbReference type="EMBL" id="MBB3996651.1"/>
    </source>
</evidence>
<accession>A0A7W6E8D6</accession>
<comment type="subcellular location">
    <subcellularLocation>
        <location evidence="10">Cytoplasm</location>
    </subcellularLocation>
</comment>
<dbReference type="EMBL" id="JACIEK010000001">
    <property type="protein sequence ID" value="MBB3996651.1"/>
    <property type="molecule type" value="Genomic_DNA"/>
</dbReference>
<dbReference type="Pfam" id="PF13393">
    <property type="entry name" value="tRNA-synt_His"/>
    <property type="match status" value="1"/>
</dbReference>
<keyword evidence="8 10" id="KW-0030">Aminoacyl-tRNA synthetase</keyword>
<dbReference type="GO" id="GO:0004821">
    <property type="term" value="F:histidine-tRNA ligase activity"/>
    <property type="evidence" value="ECO:0007669"/>
    <property type="project" value="UniProtKB-UniRule"/>
</dbReference>
<keyword evidence="6 10" id="KW-0067">ATP-binding</keyword>
<proteinExistence type="inferred from homology"/>
<keyword evidence="4 10" id="KW-0436">Ligase</keyword>
<evidence type="ECO:0000256" key="7">
    <source>
        <dbReference type="ARBA" id="ARBA00022917"/>
    </source>
</evidence>
<dbReference type="PANTHER" id="PTHR11476:SF7">
    <property type="entry name" value="HISTIDINE--TRNA LIGASE"/>
    <property type="match status" value="1"/>
</dbReference>
<reference evidence="13 14" key="1">
    <citation type="submission" date="2020-08" db="EMBL/GenBank/DDBJ databases">
        <title>Genomic Encyclopedia of Type Strains, Phase IV (KMG-IV): sequencing the most valuable type-strain genomes for metagenomic binning, comparative biology and taxonomic classification.</title>
        <authorList>
            <person name="Goeker M."/>
        </authorList>
    </citation>
    <scope>NUCLEOTIDE SEQUENCE [LARGE SCALE GENOMIC DNA]</scope>
    <source>
        <strain evidence="13 14">DSM 102238</strain>
    </source>
</reference>
<evidence type="ECO:0000256" key="5">
    <source>
        <dbReference type="ARBA" id="ARBA00022741"/>
    </source>
</evidence>
<protein>
    <recommendedName>
        <fullName evidence="10">Histidine--tRNA ligase</fullName>
        <ecNumber evidence="10">6.1.1.21</ecNumber>
    </recommendedName>
    <alternativeName>
        <fullName evidence="10">Histidyl-tRNA synthetase</fullName>
        <shortName evidence="10">HisRS</shortName>
    </alternativeName>
</protein>
<dbReference type="InterPro" id="IPR015807">
    <property type="entry name" value="His-tRNA-ligase"/>
</dbReference>
<dbReference type="Proteomes" id="UP000542776">
    <property type="component" value="Unassembled WGS sequence"/>
</dbReference>
<dbReference type="SUPFAM" id="SSF55681">
    <property type="entry name" value="Class II aaRS and biotin synthetases"/>
    <property type="match status" value="1"/>
</dbReference>
<comment type="subunit">
    <text evidence="2 10">Homodimer.</text>
</comment>
<evidence type="ECO:0000256" key="4">
    <source>
        <dbReference type="ARBA" id="ARBA00022598"/>
    </source>
</evidence>
<comment type="similarity">
    <text evidence="1 10">Belongs to the class-II aminoacyl-tRNA synthetase family.</text>
</comment>
<evidence type="ECO:0000256" key="8">
    <source>
        <dbReference type="ARBA" id="ARBA00023146"/>
    </source>
</evidence>
<keyword evidence="7 10" id="KW-0648">Protein biosynthesis</keyword>
<dbReference type="PANTHER" id="PTHR11476">
    <property type="entry name" value="HISTIDYL-TRNA SYNTHETASE"/>
    <property type="match status" value="1"/>
</dbReference>
<dbReference type="AlphaFoldDB" id="A0A7W6E8D6"/>
<dbReference type="Pfam" id="PF03129">
    <property type="entry name" value="HGTP_anticodon"/>
    <property type="match status" value="1"/>
</dbReference>
<evidence type="ECO:0000256" key="1">
    <source>
        <dbReference type="ARBA" id="ARBA00008226"/>
    </source>
</evidence>
<organism evidence="13 14">
    <name type="scientific">Aureimonas pseudogalii</name>
    <dbReference type="NCBI Taxonomy" id="1744844"/>
    <lineage>
        <taxon>Bacteria</taxon>
        <taxon>Pseudomonadati</taxon>
        <taxon>Pseudomonadota</taxon>
        <taxon>Alphaproteobacteria</taxon>
        <taxon>Hyphomicrobiales</taxon>
        <taxon>Aurantimonadaceae</taxon>
        <taxon>Aureimonas</taxon>
    </lineage>
</organism>
<evidence type="ECO:0000256" key="10">
    <source>
        <dbReference type="HAMAP-Rule" id="MF_00127"/>
    </source>
</evidence>
<feature type="binding site" evidence="11">
    <location>
        <position position="118"/>
    </location>
    <ligand>
        <name>L-histidine</name>
        <dbReference type="ChEBI" id="CHEBI:57595"/>
    </ligand>
</feature>
<feature type="binding site" evidence="11">
    <location>
        <position position="306"/>
    </location>
    <ligand>
        <name>L-histidine</name>
        <dbReference type="ChEBI" id="CHEBI:57595"/>
    </ligand>
</feature>
<dbReference type="GO" id="GO:0005737">
    <property type="term" value="C:cytoplasm"/>
    <property type="evidence" value="ECO:0007669"/>
    <property type="project" value="UniProtKB-SubCell"/>
</dbReference>
<comment type="catalytic activity">
    <reaction evidence="9 10">
        <text>tRNA(His) + L-histidine + ATP = L-histidyl-tRNA(His) + AMP + diphosphate + H(+)</text>
        <dbReference type="Rhea" id="RHEA:17313"/>
        <dbReference type="Rhea" id="RHEA-COMP:9665"/>
        <dbReference type="Rhea" id="RHEA-COMP:9689"/>
        <dbReference type="ChEBI" id="CHEBI:15378"/>
        <dbReference type="ChEBI" id="CHEBI:30616"/>
        <dbReference type="ChEBI" id="CHEBI:33019"/>
        <dbReference type="ChEBI" id="CHEBI:57595"/>
        <dbReference type="ChEBI" id="CHEBI:78442"/>
        <dbReference type="ChEBI" id="CHEBI:78527"/>
        <dbReference type="ChEBI" id="CHEBI:456215"/>
        <dbReference type="EC" id="6.1.1.21"/>
    </reaction>
</comment>
<evidence type="ECO:0000256" key="6">
    <source>
        <dbReference type="ARBA" id="ARBA00022840"/>
    </source>
</evidence>
<dbReference type="PIRSF" id="PIRSF001549">
    <property type="entry name" value="His-tRNA_synth"/>
    <property type="match status" value="1"/>
</dbReference>
<dbReference type="RefSeq" id="WP_183197460.1">
    <property type="nucleotide sequence ID" value="NZ_JACIEK010000001.1"/>
</dbReference>
<dbReference type="SUPFAM" id="SSF52954">
    <property type="entry name" value="Class II aaRS ABD-related"/>
    <property type="match status" value="1"/>
</dbReference>
<feature type="domain" description="Aminoacyl-transfer RNA synthetases class-II family profile" evidence="12">
    <location>
        <begin position="29"/>
        <end position="381"/>
    </location>
</feature>
<feature type="binding site" evidence="11">
    <location>
        <begin position="88"/>
        <end position="90"/>
    </location>
    <ligand>
        <name>L-histidine</name>
        <dbReference type="ChEBI" id="CHEBI:57595"/>
    </ligand>
</feature>
<dbReference type="InterPro" id="IPR004154">
    <property type="entry name" value="Anticodon-bd"/>
</dbReference>
<name>A0A7W6E8D6_9HYPH</name>
<dbReference type="HAMAP" id="MF_00127">
    <property type="entry name" value="His_tRNA_synth"/>
    <property type="match status" value="1"/>
</dbReference>
<evidence type="ECO:0000256" key="9">
    <source>
        <dbReference type="ARBA" id="ARBA00047639"/>
    </source>
</evidence>
<evidence type="ECO:0000313" key="14">
    <source>
        <dbReference type="Proteomes" id="UP000542776"/>
    </source>
</evidence>
<evidence type="ECO:0000256" key="2">
    <source>
        <dbReference type="ARBA" id="ARBA00011738"/>
    </source>
</evidence>
<dbReference type="InterPro" id="IPR004516">
    <property type="entry name" value="HisRS/HisZ"/>
</dbReference>
<dbReference type="Gene3D" id="3.30.930.10">
    <property type="entry name" value="Bira Bifunctional Protein, Domain 2"/>
    <property type="match status" value="1"/>
</dbReference>
<comment type="caution">
    <text evidence="13">The sequence shown here is derived from an EMBL/GenBank/DDBJ whole genome shotgun (WGS) entry which is preliminary data.</text>
</comment>
<dbReference type="EC" id="6.1.1.21" evidence="10"/>
<evidence type="ECO:0000256" key="3">
    <source>
        <dbReference type="ARBA" id="ARBA00022490"/>
    </source>
</evidence>
<feature type="binding site" evidence="11">
    <location>
        <position position="132"/>
    </location>
    <ligand>
        <name>L-histidine</name>
        <dbReference type="ChEBI" id="CHEBI:57595"/>
    </ligand>
</feature>
<keyword evidence="3 10" id="KW-0963">Cytoplasm</keyword>
<dbReference type="GO" id="GO:0005524">
    <property type="term" value="F:ATP binding"/>
    <property type="evidence" value="ECO:0007669"/>
    <property type="project" value="UniProtKB-UniRule"/>
</dbReference>
<keyword evidence="14" id="KW-1185">Reference proteome</keyword>
<dbReference type="InterPro" id="IPR006195">
    <property type="entry name" value="aa-tRNA-synth_II"/>
</dbReference>
<dbReference type="GO" id="GO:0006427">
    <property type="term" value="P:histidyl-tRNA aminoacylation"/>
    <property type="evidence" value="ECO:0007669"/>
    <property type="project" value="UniProtKB-UniRule"/>
</dbReference>
<feature type="binding site" evidence="11">
    <location>
        <position position="136"/>
    </location>
    <ligand>
        <name>L-histidine</name>
        <dbReference type="ChEBI" id="CHEBI:57595"/>
    </ligand>
</feature>
<evidence type="ECO:0000259" key="12">
    <source>
        <dbReference type="PROSITE" id="PS50862"/>
    </source>
</evidence>
<dbReference type="NCBIfam" id="TIGR00442">
    <property type="entry name" value="hisS"/>
    <property type="match status" value="1"/>
</dbReference>
<keyword evidence="5 10" id="KW-0547">Nucleotide-binding</keyword>
<dbReference type="InterPro" id="IPR045864">
    <property type="entry name" value="aa-tRNA-synth_II/BPL/LPL"/>
</dbReference>
<gene>
    <name evidence="10" type="primary">hisS</name>
    <name evidence="13" type="ORF">GGR04_000472</name>
</gene>
<dbReference type="InterPro" id="IPR036621">
    <property type="entry name" value="Anticodon-bd_dom_sf"/>
</dbReference>